<evidence type="ECO:0000256" key="2">
    <source>
        <dbReference type="SAM" id="MobiDB-lite"/>
    </source>
</evidence>
<organism evidence="5 6">
    <name type="scientific">Alosa alosa</name>
    <name type="common">allis shad</name>
    <dbReference type="NCBI Taxonomy" id="278164"/>
    <lineage>
        <taxon>Eukaryota</taxon>
        <taxon>Metazoa</taxon>
        <taxon>Chordata</taxon>
        <taxon>Craniata</taxon>
        <taxon>Vertebrata</taxon>
        <taxon>Euteleostomi</taxon>
        <taxon>Actinopterygii</taxon>
        <taxon>Neopterygii</taxon>
        <taxon>Teleostei</taxon>
        <taxon>Clupei</taxon>
        <taxon>Clupeiformes</taxon>
        <taxon>Clupeoidei</taxon>
        <taxon>Clupeidae</taxon>
        <taxon>Alosa</taxon>
    </lineage>
</organism>
<feature type="region of interest" description="Disordered" evidence="2">
    <location>
        <begin position="274"/>
        <end position="370"/>
    </location>
</feature>
<protein>
    <recommendedName>
        <fullName evidence="4">DUF4174 domain-containing protein</fullName>
    </recommendedName>
</protein>
<accession>A0AAV6GF26</accession>
<dbReference type="GO" id="GO:0030198">
    <property type="term" value="P:extracellular matrix organization"/>
    <property type="evidence" value="ECO:0007669"/>
    <property type="project" value="TreeGrafter"/>
</dbReference>
<feature type="domain" description="DUF4174" evidence="4">
    <location>
        <begin position="376"/>
        <end position="509"/>
    </location>
</feature>
<feature type="compositionally biased region" description="Low complexity" evidence="2">
    <location>
        <begin position="34"/>
        <end position="43"/>
    </location>
</feature>
<dbReference type="GO" id="GO:0010811">
    <property type="term" value="P:positive regulation of cell-substrate adhesion"/>
    <property type="evidence" value="ECO:0007669"/>
    <property type="project" value="TreeGrafter"/>
</dbReference>
<feature type="chain" id="PRO_5043966737" description="DUF4174 domain-containing protein" evidence="3">
    <location>
        <begin position="22"/>
        <end position="697"/>
    </location>
</feature>
<name>A0AAV6GF26_9TELE</name>
<comment type="caution">
    <text evidence="5">The sequence shown here is derived from an EMBL/GenBank/DDBJ whole genome shotgun (WGS) entry which is preliminary data.</text>
</comment>
<reference evidence="5" key="1">
    <citation type="submission" date="2020-10" db="EMBL/GenBank/DDBJ databases">
        <title>Chromosome-scale genome assembly of the Allis shad, Alosa alosa.</title>
        <authorList>
            <person name="Margot Z."/>
            <person name="Christophe K."/>
            <person name="Cabau C."/>
            <person name="Louis A."/>
            <person name="Berthelot C."/>
            <person name="Parey E."/>
            <person name="Roest Crollius H."/>
            <person name="Montfort J."/>
            <person name="Robinson-Rechavi M."/>
            <person name="Bucao C."/>
            <person name="Bouchez O."/>
            <person name="Gislard M."/>
            <person name="Lluch J."/>
            <person name="Milhes M."/>
            <person name="Lampietro C."/>
            <person name="Lopez Roques C."/>
            <person name="Donnadieu C."/>
            <person name="Braasch I."/>
            <person name="Desvignes T."/>
            <person name="Postlethwait J."/>
            <person name="Bobe J."/>
            <person name="Guiguen Y."/>
        </authorList>
    </citation>
    <scope>NUCLEOTIDE SEQUENCE</scope>
    <source>
        <strain evidence="5">M-15738</strain>
        <tissue evidence="5">Blood</tissue>
    </source>
</reference>
<evidence type="ECO:0000259" key="4">
    <source>
        <dbReference type="Pfam" id="PF13778"/>
    </source>
</evidence>
<dbReference type="Proteomes" id="UP000823561">
    <property type="component" value="Chromosome 12"/>
</dbReference>
<gene>
    <name evidence="5" type="ORF">AALO_G00161060</name>
</gene>
<feature type="compositionally biased region" description="Basic and acidic residues" evidence="2">
    <location>
        <begin position="308"/>
        <end position="339"/>
    </location>
</feature>
<evidence type="ECO:0000313" key="6">
    <source>
        <dbReference type="Proteomes" id="UP000823561"/>
    </source>
</evidence>
<feature type="signal peptide" evidence="3">
    <location>
        <begin position="1"/>
        <end position="21"/>
    </location>
</feature>
<dbReference type="Pfam" id="PF13778">
    <property type="entry name" value="DUF4174"/>
    <property type="match status" value="3"/>
</dbReference>
<dbReference type="GO" id="GO:0005604">
    <property type="term" value="C:basement membrane"/>
    <property type="evidence" value="ECO:0007669"/>
    <property type="project" value="TreeGrafter"/>
</dbReference>
<feature type="region of interest" description="Disordered" evidence="2">
    <location>
        <begin position="231"/>
        <end position="252"/>
    </location>
</feature>
<feature type="compositionally biased region" description="Polar residues" evidence="2">
    <location>
        <begin position="232"/>
        <end position="245"/>
    </location>
</feature>
<evidence type="ECO:0000256" key="3">
    <source>
        <dbReference type="SAM" id="SignalP"/>
    </source>
</evidence>
<feature type="region of interest" description="Disordered" evidence="2">
    <location>
        <begin position="672"/>
        <end position="697"/>
    </location>
</feature>
<evidence type="ECO:0000313" key="5">
    <source>
        <dbReference type="EMBL" id="KAG5272046.1"/>
    </source>
</evidence>
<dbReference type="PANTHER" id="PTHR46792">
    <property type="entry name" value="COILED-COIL DOMAIN-CONTAINING PROTEIN 80"/>
    <property type="match status" value="1"/>
</dbReference>
<feature type="domain" description="DUF4174" evidence="4">
    <location>
        <begin position="530"/>
        <end position="660"/>
    </location>
</feature>
<feature type="region of interest" description="Disordered" evidence="2">
    <location>
        <begin position="26"/>
        <end position="59"/>
    </location>
</feature>
<keyword evidence="1 3" id="KW-0732">Signal</keyword>
<keyword evidence="6" id="KW-1185">Reference proteome</keyword>
<sequence>MPGVYLLLALIAFWIHSTVLADSEALKGRRSNSRDGSSGSSGSFHQGNPRADRSEERNGGLAPELDFVAEFAGKHRLWVITAPSHTDNYLLMMEKQIQDMEPEGLNCRLAERDTLVVTIIQNAMMEGKLRRISTQGDVTEESLDSDMVTKLLHYLQIKDQTFTMLILKKNLKVGERFPYPVRVAAILEVIDQLPARKLEKVARKASTEKCKIIKKRLVAKKPTAVRRRVFSPQRQGNVATVNANQRKPVDKKVALRSKIQDILNGHSRYVIRKAPAVPKGADSPLPYTSDAKDNQRGTGSQNGKRRGSQHEAATDVEEARDGDTTSDQTARDQKNEESKSKKKGKGKKDRKKKGKRGGKTSEKDAHQTEGGILKDFLQKFQGKRRLMIISAPSNVEAPYEKQKELNEQHQCALAMRKVSMLSILGSESNAILNLQHYQLDSETPLEAQPDRMADPDLIAQMLKEYGVTTKEFSMVVTDYDLKPKRSFKKPAAAADLSQLIDTFPSRQPEKEQERGAPSTCSGSSAAQNSLLRFMSKRRLLIISAPSEDDYSYQQQLLAMRGQECPMGIRHFAMLKLIGSGQTASGTVELFPLNGKSQTEKEPLSQDVVNGLRDQLKINKDYFSMVVVGKDSDVKAWFPSPMWSLANIHDLVDSMELRQQEEKLQRTLGIHCPEDGGATDHGYDTGGADSYLYHRPEE</sequence>
<dbReference type="AlphaFoldDB" id="A0AAV6GF26"/>
<dbReference type="PANTHER" id="PTHR46792:SF1">
    <property type="entry name" value="COILED-COIL DOMAIN-CONTAINING 80-LIKE 2"/>
    <property type="match status" value="1"/>
</dbReference>
<dbReference type="InterPro" id="IPR025232">
    <property type="entry name" value="DUF4174"/>
</dbReference>
<evidence type="ECO:0000256" key="1">
    <source>
        <dbReference type="ARBA" id="ARBA00022729"/>
    </source>
</evidence>
<feature type="compositionally biased region" description="Basic residues" evidence="2">
    <location>
        <begin position="340"/>
        <end position="358"/>
    </location>
</feature>
<proteinExistence type="predicted"/>
<dbReference type="EMBL" id="JADWDJ010000012">
    <property type="protein sequence ID" value="KAG5272046.1"/>
    <property type="molecule type" value="Genomic_DNA"/>
</dbReference>
<feature type="domain" description="DUF4174" evidence="4">
    <location>
        <begin position="68"/>
        <end position="199"/>
    </location>
</feature>
<feature type="region of interest" description="Disordered" evidence="2">
    <location>
        <begin position="503"/>
        <end position="524"/>
    </location>
</feature>